<dbReference type="KEGG" id="tet:TTHERM_00532700"/>
<reference evidence="6" key="1">
    <citation type="journal article" date="2006" name="PLoS Biol.">
        <title>Macronuclear genome sequence of the ciliate Tetrahymena thermophila, a model eukaryote.</title>
        <authorList>
            <person name="Eisen J.A."/>
            <person name="Coyne R.S."/>
            <person name="Wu M."/>
            <person name="Wu D."/>
            <person name="Thiagarajan M."/>
            <person name="Wortman J.R."/>
            <person name="Badger J.H."/>
            <person name="Ren Q."/>
            <person name="Amedeo P."/>
            <person name="Jones K.M."/>
            <person name="Tallon L.J."/>
            <person name="Delcher A.L."/>
            <person name="Salzberg S.L."/>
            <person name="Silva J.C."/>
            <person name="Haas B.J."/>
            <person name="Majoros W.H."/>
            <person name="Farzad M."/>
            <person name="Carlton J.M."/>
            <person name="Smith R.K. Jr."/>
            <person name="Garg J."/>
            <person name="Pearlman R.E."/>
            <person name="Karrer K.M."/>
            <person name="Sun L."/>
            <person name="Manning G."/>
            <person name="Elde N.C."/>
            <person name="Turkewitz A.P."/>
            <person name="Asai D.J."/>
            <person name="Wilkes D.E."/>
            <person name="Wang Y."/>
            <person name="Cai H."/>
            <person name="Collins K."/>
            <person name="Stewart B.A."/>
            <person name="Lee S.R."/>
            <person name="Wilamowska K."/>
            <person name="Weinberg Z."/>
            <person name="Ruzzo W.L."/>
            <person name="Wloga D."/>
            <person name="Gaertig J."/>
            <person name="Frankel J."/>
            <person name="Tsao C.-C."/>
            <person name="Gorovsky M.A."/>
            <person name="Keeling P.J."/>
            <person name="Waller R.F."/>
            <person name="Patron N.J."/>
            <person name="Cherry J.M."/>
            <person name="Stover N.A."/>
            <person name="Krieger C.J."/>
            <person name="del Toro C."/>
            <person name="Ryder H.F."/>
            <person name="Williamson S.C."/>
            <person name="Barbeau R.A."/>
            <person name="Hamilton E.P."/>
            <person name="Orias E."/>
        </authorList>
    </citation>
    <scope>NUCLEOTIDE SEQUENCE [LARGE SCALE GENOMIC DNA]</scope>
    <source>
        <strain evidence="6">SB210</strain>
    </source>
</reference>
<feature type="compositionally biased region" description="Polar residues" evidence="3">
    <location>
        <begin position="1605"/>
        <end position="1623"/>
    </location>
</feature>
<feature type="compositionally biased region" description="Low complexity" evidence="3">
    <location>
        <begin position="1182"/>
        <end position="1192"/>
    </location>
</feature>
<dbReference type="OMA" id="DICQYHS"/>
<gene>
    <name evidence="5" type="ORF">TTHERM_00532700</name>
</gene>
<dbReference type="InterPro" id="IPR045111">
    <property type="entry name" value="Vps41/Vps8"/>
</dbReference>
<keyword evidence="2" id="KW-0175">Coiled coil</keyword>
<dbReference type="PANTHER" id="PTHR12616">
    <property type="entry name" value="VACUOLAR PROTEIN SORTING VPS41"/>
    <property type="match status" value="1"/>
</dbReference>
<dbReference type="GO" id="GO:0034058">
    <property type="term" value="P:endosomal vesicle fusion"/>
    <property type="evidence" value="ECO:0007669"/>
    <property type="project" value="TreeGrafter"/>
</dbReference>
<evidence type="ECO:0000259" key="4">
    <source>
        <dbReference type="Pfam" id="PF12816"/>
    </source>
</evidence>
<feature type="region of interest" description="Disordered" evidence="3">
    <location>
        <begin position="1605"/>
        <end position="1624"/>
    </location>
</feature>
<evidence type="ECO:0000256" key="3">
    <source>
        <dbReference type="SAM" id="MobiDB-lite"/>
    </source>
</evidence>
<dbReference type="InterPro" id="IPR025941">
    <property type="entry name" value="Vps8_central_dom"/>
</dbReference>
<dbReference type="RefSeq" id="XP_001024391.1">
    <property type="nucleotide sequence ID" value="XM_001024391.1"/>
</dbReference>
<dbReference type="InParanoid" id="Q247Z9"/>
<dbReference type="GO" id="GO:0030897">
    <property type="term" value="C:HOPS complex"/>
    <property type="evidence" value="ECO:0007669"/>
    <property type="project" value="TreeGrafter"/>
</dbReference>
<dbReference type="Gene3D" id="2.130.10.10">
    <property type="entry name" value="YVTN repeat-like/Quinoprotein amine dehydrogenase"/>
    <property type="match status" value="1"/>
</dbReference>
<dbReference type="EMBL" id="GG662455">
    <property type="protein sequence ID" value="EAS04146.1"/>
    <property type="molecule type" value="Genomic_DNA"/>
</dbReference>
<dbReference type="PANTHER" id="PTHR12616:SF8">
    <property type="entry name" value="VACUOLAR PROTEIN SORTING-ASSOCIATED PROTEIN 8 HOMOLOG"/>
    <property type="match status" value="1"/>
</dbReference>
<dbReference type="Pfam" id="PF12816">
    <property type="entry name" value="TPR_Vps8"/>
    <property type="match status" value="1"/>
</dbReference>
<dbReference type="CDD" id="cd16448">
    <property type="entry name" value="RING-H2"/>
    <property type="match status" value="1"/>
</dbReference>
<keyword evidence="6" id="KW-1185">Reference proteome</keyword>
<proteinExistence type="inferred from homology"/>
<dbReference type="InterPro" id="IPR015943">
    <property type="entry name" value="WD40/YVTN_repeat-like_dom_sf"/>
</dbReference>
<dbReference type="HOGENOM" id="CLU_241851_0_0_1"/>
<feature type="coiled-coil region" evidence="2">
    <location>
        <begin position="81"/>
        <end position="114"/>
    </location>
</feature>
<evidence type="ECO:0000256" key="2">
    <source>
        <dbReference type="SAM" id="Coils"/>
    </source>
</evidence>
<name>Q247Z9_TETTS</name>
<dbReference type="InterPro" id="IPR036322">
    <property type="entry name" value="WD40_repeat_dom_sf"/>
</dbReference>
<organism evidence="5 6">
    <name type="scientific">Tetrahymena thermophila (strain SB210)</name>
    <dbReference type="NCBI Taxonomy" id="312017"/>
    <lineage>
        <taxon>Eukaryota</taxon>
        <taxon>Sar</taxon>
        <taxon>Alveolata</taxon>
        <taxon>Ciliophora</taxon>
        <taxon>Intramacronucleata</taxon>
        <taxon>Oligohymenophorea</taxon>
        <taxon>Hymenostomatida</taxon>
        <taxon>Tetrahymenina</taxon>
        <taxon>Tetrahymenidae</taxon>
        <taxon>Tetrahymena</taxon>
    </lineage>
</organism>
<dbReference type="Proteomes" id="UP000009168">
    <property type="component" value="Unassembled WGS sequence"/>
</dbReference>
<dbReference type="GO" id="GO:0006623">
    <property type="term" value="P:protein targeting to vacuole"/>
    <property type="evidence" value="ECO:0007669"/>
    <property type="project" value="InterPro"/>
</dbReference>
<dbReference type="Pfam" id="PF23410">
    <property type="entry name" value="Beta-prop_VPS8"/>
    <property type="match status" value="1"/>
</dbReference>
<dbReference type="GO" id="GO:0005770">
    <property type="term" value="C:late endosome"/>
    <property type="evidence" value="ECO:0007669"/>
    <property type="project" value="TreeGrafter"/>
</dbReference>
<dbReference type="SUPFAM" id="SSF50978">
    <property type="entry name" value="WD40 repeat-like"/>
    <property type="match status" value="1"/>
</dbReference>
<dbReference type="eggNOG" id="KOG2079">
    <property type="taxonomic scope" value="Eukaryota"/>
</dbReference>
<accession>Q247Z9</accession>
<dbReference type="GeneID" id="7836187"/>
<dbReference type="OrthoDB" id="295181at2759"/>
<feature type="domain" description="Vacuolar protein sorting-associated protein 8 central" evidence="4">
    <location>
        <begin position="698"/>
        <end position="848"/>
    </location>
</feature>
<evidence type="ECO:0000256" key="1">
    <source>
        <dbReference type="ARBA" id="ARBA00009422"/>
    </source>
</evidence>
<evidence type="ECO:0000313" key="6">
    <source>
        <dbReference type="Proteomes" id="UP000009168"/>
    </source>
</evidence>
<protein>
    <submittedName>
        <fullName evidence="5">Corvet complex core vacuolar protein</fullName>
    </submittedName>
</protein>
<evidence type="ECO:0000313" key="5">
    <source>
        <dbReference type="EMBL" id="EAS04146.1"/>
    </source>
</evidence>
<comment type="similarity">
    <text evidence="1">Belongs to the VPS8 family.</text>
</comment>
<sequence length="1670" mass="195753">MDIENNDSFSDVSAGNLDLEQILQSSDDDDDLQEEILATPSSKQIDEQQKKELAQDNQQKVFSQLIEAQKDQQNDKILTGKEEYQDILRRKRKQREEEEALIQAEKEMKENKLNAINPLDLIDQEQGQIMNNDNQLFQNFEKELIISRAKLPDDYNMEYNSLESISSYLYPQIGVEQEFRNNKNYGLPKAICILPNKLIIIGTSYGMVVMFDINSYKITQVIGTFDDYRKYGSVSSIDVNKEGDAILIGFEKGTISLYETFSGKCIKQILGVHENTILVAKYWKGRERFISSDLAGNIFLFKVEWKWLDYTFDRQRLLNKAESPSQIIYNIEILQEKHCYNSELSRINSTIVALCTATSVVIICLEPVVKKLYEIERPNLLQPALPCVTWGKGRAPYQTMDNMDFPILAVGWGPLVQLYQMNKMIIMQITSQQNVISEGFDIVGHLVIDHSIFYMQWISFSMIYLLNSRNELKIIYTGETVGGAYQGDLSTTDNLSMNSTSELKLPSNSNIGSSNTLTPTHHKHQKNYVKHNYIIEQEINFMFLIKDQQNKLKRTFNNSIVVSNSDVFILTSKNIIRGHFFEWKECIFKYIKKKDWTIALKIAMMLQHGSLQSFAKLPDKIDSVQKKDFNETCEKLFLSYLEKEKNRIENYVPNSDKQEETWRFSKICFEYLIETRDFETLFKDARRCIMELDSNEAFHALLEPFILKHKIKRIPKEYFNFALKFFLEKKKFNVVQIMIVNLDLSSIDQYETLKQCVEYQLFTPLIYISTRKDNDFISSLEKMYNEYQTAVREQNVKKSSEKYVYRCLWFIRLTLQQKLYPNDQIEENKFPSALRTVVSWFFSDQVITDFAKVDSNVYFEVVYLLFVGKPANILREKDQLLFKYFLYDSEQKDQNVIQYPNFVHEQMIKKIYKILKPLIQKNEKIKKDFYYFVGRVAHFIDIPIDLAICKDSAEFLLQDNSFVQTEKEIQIKQSNILALVKRMRKQKLLLEGLIELISEIDKQSDTMINTVQQQYDDKAKLLKQQNDPDYEKKVQQMVDEFLAIQKKRYAQEKVDLEIFAYCQYLVGDLNQAFNQYQIMMVKSSLRVNRYKIFTWLNEAFKSDELSEQQKEILKGYVIENIKSMILTSTRYTKNIVHNFMKEKEDKIFECLLTEQTLLLDYLECIMEDRKKALASPSPTPSTPQSQLAQQSQNFNSGVQNQKDAQQAIQPINEETLTLYIALLCKVDPSRVVQELKTNFYPLEKINIVCRLNHAYDAVAYLCEKQGNFQEAIQLYSRIFLEECTKTFQRISKGRFSQQEKSNSNQNDTPSKQSSLLNYAATTSITQLQHVLGIKFQQLIDSCISYSKSQSNNQEIWVNMANDILSCKEAPSEGKRLWQDIANYINQKKESYEVVNKIFSNIIAKLFIEISNYVSIQGIIKLVQDYQSQFSFQSIKDSFCQILTTLSEEIVFLQEGKEVLLQDVIQQNLNFIQKTTQGNSYDVICSHPQCQNHIKNFSSDIVVFTCKHVYHQRCLDIYDSFNHHKKRKNTQNLQAGAQNPQPQNKVYLCTKCMKQEFPYLQQLEQEQKQVSQKLQNNNTNNSTINNTEQDLNSQINNLNLNREAGYSSSQYQESQKDSQSVITDRSNKMDIKDIIRKYREDQQKRLKVFDKFIQQDMDNFEQIRRQYENYY</sequence>
<feature type="region of interest" description="Disordered" evidence="3">
    <location>
        <begin position="1173"/>
        <end position="1193"/>
    </location>
</feature>